<feature type="transmembrane region" description="Helical" evidence="12">
    <location>
        <begin position="382"/>
        <end position="409"/>
    </location>
</feature>
<evidence type="ECO:0000256" key="3">
    <source>
        <dbReference type="ARBA" id="ARBA00022448"/>
    </source>
</evidence>
<protein>
    <recommendedName>
        <fullName evidence="11">Putative inorganic phosphate cotransporter</fullName>
    </recommendedName>
</protein>
<dbReference type="AlphaFoldDB" id="A0A5E4NES8"/>
<dbReference type="CDD" id="cd17318">
    <property type="entry name" value="MFS_SLC17"/>
    <property type="match status" value="1"/>
</dbReference>
<sequence length="522" mass="58128">MEVIAKSEGKNEIHSWGQRQVQIFLLFLCMAIAYALRVNLSVGIVAMTNNSSANKNFVTFAWNETSKSTVLSSFFWGYLITQIYAGQMAQKYGGKFFLVGAIGVSGVLTIMIPWSAIHGGVPLMCVNRMIQGMAQGFIFPTVNVLLSKWAPTPEKSRLISFVFSGTQFGSLAMLPITGLLVDSVGGWPAIFYVGGVVALVWIIFYGLLGANSPEEHPSISETERQFIMASLSSTTSTKLLKTPWSKIIKSMPMWTLLIVHMTQNWGYWILLTNMPTYINYILKFNIKSNGFLSAMPYLIMWILILIFSWISDYINLHGLMSNTHQKKMWNSIAHWGGALALMALCLNTSTTMAIILLTTALGLNSGVITGFMSNHMDLAPNFAGTLMGITNSFSNVTSILGPLLVGFIVKDTNNKEEWNVVFAISAEDAEVQELSNTPSIIPSTSQGYVDPIEDINSIPKKRKHNTEKWPHKNQKQNVEWISLLKKGSEKRNTIFEIINKVEEDDPIDTFQEYGINSGNVFY</sequence>
<dbReference type="PANTHER" id="PTHR11662">
    <property type="entry name" value="SOLUTE CARRIER FAMILY 17"/>
    <property type="match status" value="1"/>
</dbReference>
<dbReference type="Proteomes" id="UP000325440">
    <property type="component" value="Unassembled WGS sequence"/>
</dbReference>
<comment type="function">
    <text evidence="10">May be an inorganic phosphate cotransporter.</text>
</comment>
<comment type="subcellular location">
    <subcellularLocation>
        <location evidence="1">Membrane</location>
        <topology evidence="1">Multi-pass membrane protein</topology>
    </subcellularLocation>
</comment>
<dbReference type="PROSITE" id="PS50850">
    <property type="entry name" value="MFS"/>
    <property type="match status" value="1"/>
</dbReference>
<evidence type="ECO:0000259" key="13">
    <source>
        <dbReference type="PROSITE" id="PS50850"/>
    </source>
</evidence>
<evidence type="ECO:0000256" key="4">
    <source>
        <dbReference type="ARBA" id="ARBA00022692"/>
    </source>
</evidence>
<dbReference type="Gene3D" id="1.20.1250.20">
    <property type="entry name" value="MFS general substrate transporter like domains"/>
    <property type="match status" value="2"/>
</dbReference>
<dbReference type="InterPro" id="IPR011701">
    <property type="entry name" value="MFS"/>
</dbReference>
<evidence type="ECO:0000256" key="9">
    <source>
        <dbReference type="ARBA" id="ARBA00023201"/>
    </source>
</evidence>
<keyword evidence="5" id="KW-0769">Symport</keyword>
<evidence type="ECO:0000313" key="15">
    <source>
        <dbReference type="Proteomes" id="UP000325440"/>
    </source>
</evidence>
<feature type="domain" description="Major facilitator superfamily (MFS) profile" evidence="13">
    <location>
        <begin position="27"/>
        <end position="444"/>
    </location>
</feature>
<evidence type="ECO:0000256" key="1">
    <source>
        <dbReference type="ARBA" id="ARBA00004141"/>
    </source>
</evidence>
<keyword evidence="9" id="KW-0739">Sodium transport</keyword>
<feature type="transmembrane region" description="Helical" evidence="12">
    <location>
        <begin position="158"/>
        <end position="181"/>
    </location>
</feature>
<evidence type="ECO:0000256" key="8">
    <source>
        <dbReference type="ARBA" id="ARBA00023136"/>
    </source>
</evidence>
<dbReference type="FunFam" id="1.20.1250.20:FF:000003">
    <property type="entry name" value="Solute carrier family 17 member 3"/>
    <property type="match status" value="1"/>
</dbReference>
<keyword evidence="7" id="KW-0915">Sodium</keyword>
<keyword evidence="3" id="KW-0813">Transport</keyword>
<keyword evidence="4 12" id="KW-0812">Transmembrane</keyword>
<dbReference type="InterPro" id="IPR020846">
    <property type="entry name" value="MFS_dom"/>
</dbReference>
<keyword evidence="15" id="KW-1185">Reference proteome</keyword>
<dbReference type="EMBL" id="CABPRJ010002368">
    <property type="protein sequence ID" value="VVC43245.1"/>
    <property type="molecule type" value="Genomic_DNA"/>
</dbReference>
<gene>
    <name evidence="14" type="ORF">CINCED_3A014176</name>
</gene>
<evidence type="ECO:0000313" key="14">
    <source>
        <dbReference type="EMBL" id="VVC43245.1"/>
    </source>
</evidence>
<dbReference type="GO" id="GO:0015293">
    <property type="term" value="F:symporter activity"/>
    <property type="evidence" value="ECO:0007669"/>
    <property type="project" value="UniProtKB-KW"/>
</dbReference>
<feature type="transmembrane region" description="Helical" evidence="12">
    <location>
        <begin position="21"/>
        <end position="48"/>
    </location>
</feature>
<feature type="transmembrane region" description="Helical" evidence="12">
    <location>
        <begin position="187"/>
        <end position="208"/>
    </location>
</feature>
<evidence type="ECO:0000256" key="7">
    <source>
        <dbReference type="ARBA" id="ARBA00023053"/>
    </source>
</evidence>
<dbReference type="InterPro" id="IPR050382">
    <property type="entry name" value="MFS_Na/Anion_cotransporter"/>
</dbReference>
<name>A0A5E4NES8_9HEMI</name>
<accession>A0A5E4NES8</accession>
<dbReference type="SUPFAM" id="SSF103473">
    <property type="entry name" value="MFS general substrate transporter"/>
    <property type="match status" value="1"/>
</dbReference>
<evidence type="ECO:0000256" key="11">
    <source>
        <dbReference type="ARBA" id="ARBA00068450"/>
    </source>
</evidence>
<evidence type="ECO:0000256" key="12">
    <source>
        <dbReference type="SAM" id="Phobius"/>
    </source>
</evidence>
<evidence type="ECO:0000256" key="6">
    <source>
        <dbReference type="ARBA" id="ARBA00022989"/>
    </source>
</evidence>
<keyword evidence="9" id="KW-0406">Ion transport</keyword>
<feature type="transmembrane region" description="Helical" evidence="12">
    <location>
        <begin position="68"/>
        <end position="85"/>
    </location>
</feature>
<feature type="transmembrane region" description="Helical" evidence="12">
    <location>
        <begin position="290"/>
        <end position="311"/>
    </location>
</feature>
<keyword evidence="8 12" id="KW-0472">Membrane</keyword>
<dbReference type="InterPro" id="IPR036259">
    <property type="entry name" value="MFS_trans_sf"/>
</dbReference>
<reference evidence="14 15" key="1">
    <citation type="submission" date="2019-08" db="EMBL/GenBank/DDBJ databases">
        <authorList>
            <person name="Alioto T."/>
            <person name="Alioto T."/>
            <person name="Gomez Garrido J."/>
        </authorList>
    </citation>
    <scope>NUCLEOTIDE SEQUENCE [LARGE SCALE GENOMIC DNA]</scope>
</reference>
<dbReference type="PANTHER" id="PTHR11662:SF280">
    <property type="entry name" value="FI21844P1-RELATED"/>
    <property type="match status" value="1"/>
</dbReference>
<evidence type="ECO:0000256" key="5">
    <source>
        <dbReference type="ARBA" id="ARBA00022847"/>
    </source>
</evidence>
<dbReference type="GO" id="GO:0006814">
    <property type="term" value="P:sodium ion transport"/>
    <property type="evidence" value="ECO:0007669"/>
    <property type="project" value="UniProtKB-KW"/>
</dbReference>
<organism evidence="14 15">
    <name type="scientific">Cinara cedri</name>
    <dbReference type="NCBI Taxonomy" id="506608"/>
    <lineage>
        <taxon>Eukaryota</taxon>
        <taxon>Metazoa</taxon>
        <taxon>Ecdysozoa</taxon>
        <taxon>Arthropoda</taxon>
        <taxon>Hexapoda</taxon>
        <taxon>Insecta</taxon>
        <taxon>Pterygota</taxon>
        <taxon>Neoptera</taxon>
        <taxon>Paraneoptera</taxon>
        <taxon>Hemiptera</taxon>
        <taxon>Sternorrhyncha</taxon>
        <taxon>Aphidomorpha</taxon>
        <taxon>Aphidoidea</taxon>
        <taxon>Aphididae</taxon>
        <taxon>Lachninae</taxon>
        <taxon>Cinara</taxon>
    </lineage>
</organism>
<keyword evidence="6 12" id="KW-1133">Transmembrane helix</keyword>
<dbReference type="FunFam" id="1.20.1250.20:FF:000144">
    <property type="entry name" value="Picot, isoform B"/>
    <property type="match status" value="1"/>
</dbReference>
<evidence type="ECO:0000256" key="2">
    <source>
        <dbReference type="ARBA" id="ARBA00008586"/>
    </source>
</evidence>
<feature type="transmembrane region" description="Helical" evidence="12">
    <location>
        <begin position="97"/>
        <end position="117"/>
    </location>
</feature>
<proteinExistence type="inferred from homology"/>
<dbReference type="Pfam" id="PF07690">
    <property type="entry name" value="MFS_1"/>
    <property type="match status" value="1"/>
</dbReference>
<dbReference type="OrthoDB" id="2985014at2759"/>
<comment type="similarity">
    <text evidence="2">Belongs to the major facilitator superfamily. Sodium/anion cotransporter family.</text>
</comment>
<dbReference type="GO" id="GO:0016020">
    <property type="term" value="C:membrane"/>
    <property type="evidence" value="ECO:0007669"/>
    <property type="project" value="UniProtKB-SubCell"/>
</dbReference>
<feature type="transmembrane region" description="Helical" evidence="12">
    <location>
        <begin position="332"/>
        <end position="362"/>
    </location>
</feature>
<dbReference type="GO" id="GO:0006820">
    <property type="term" value="P:monoatomic anion transport"/>
    <property type="evidence" value="ECO:0007669"/>
    <property type="project" value="TreeGrafter"/>
</dbReference>
<evidence type="ECO:0000256" key="10">
    <source>
        <dbReference type="ARBA" id="ARBA00054632"/>
    </source>
</evidence>
<feature type="transmembrane region" description="Helical" evidence="12">
    <location>
        <begin position="129"/>
        <end position="146"/>
    </location>
</feature>